<dbReference type="Gene3D" id="3.40.50.1820">
    <property type="entry name" value="alpha/beta hydrolase"/>
    <property type="match status" value="1"/>
</dbReference>
<keyword evidence="4" id="KW-0576">Peroxisome</keyword>
<keyword evidence="6" id="KW-0378">Hydrolase</keyword>
<evidence type="ECO:0000256" key="3">
    <source>
        <dbReference type="ARBA" id="ARBA00023026"/>
    </source>
</evidence>
<evidence type="ECO:0000259" key="5">
    <source>
        <dbReference type="Pfam" id="PF12697"/>
    </source>
</evidence>
<reference evidence="7" key="1">
    <citation type="journal article" date="2022" name="Microb. Genom.">
        <title>A global pangenome for the wheat fungal pathogen Pyrenophora tritici-repentis and prediction of effector protein structural homology.</title>
        <authorList>
            <person name="Moolhuijzen P.M."/>
            <person name="See P.T."/>
            <person name="Shi G."/>
            <person name="Powell H.R."/>
            <person name="Cockram J."/>
            <person name="Jorgensen L.N."/>
            <person name="Benslimane H."/>
            <person name="Strelkov S.E."/>
            <person name="Turner J."/>
            <person name="Liu Z."/>
            <person name="Moffat C.S."/>
        </authorList>
    </citation>
    <scope>NUCLEOTIDE SEQUENCE [LARGE SCALE GENOMIC DNA]</scope>
</reference>
<organism evidence="6 7">
    <name type="scientific">Pyrenophora tritici-repentis</name>
    <dbReference type="NCBI Taxonomy" id="45151"/>
    <lineage>
        <taxon>Eukaryota</taxon>
        <taxon>Fungi</taxon>
        <taxon>Dikarya</taxon>
        <taxon>Ascomycota</taxon>
        <taxon>Pezizomycotina</taxon>
        <taxon>Dothideomycetes</taxon>
        <taxon>Pleosporomycetidae</taxon>
        <taxon>Pleosporales</taxon>
        <taxon>Pleosporineae</taxon>
        <taxon>Pleosporaceae</taxon>
        <taxon>Pyrenophora</taxon>
    </lineage>
</organism>
<evidence type="ECO:0000256" key="2">
    <source>
        <dbReference type="ARBA" id="ARBA00005668"/>
    </source>
</evidence>
<gene>
    <name evidence="6" type="ORF">Ptr86124_010097</name>
</gene>
<comment type="subcellular location">
    <subcellularLocation>
        <location evidence="1">Peroxisome</location>
    </subcellularLocation>
</comment>
<dbReference type="GO" id="GO:0016787">
    <property type="term" value="F:hydrolase activity"/>
    <property type="evidence" value="ECO:0007669"/>
    <property type="project" value="UniProtKB-KW"/>
</dbReference>
<evidence type="ECO:0000256" key="4">
    <source>
        <dbReference type="ARBA" id="ARBA00023140"/>
    </source>
</evidence>
<protein>
    <submittedName>
        <fullName evidence="6">Alpha beta hydrolase</fullName>
    </submittedName>
</protein>
<comment type="similarity">
    <text evidence="2">Belongs to the AB hydrolase superfamily. AKT2 hydrolase family.</text>
</comment>
<evidence type="ECO:0000313" key="7">
    <source>
        <dbReference type="Proteomes" id="UP000249757"/>
    </source>
</evidence>
<dbReference type="InterPro" id="IPR029058">
    <property type="entry name" value="AB_hydrolase_fold"/>
</dbReference>
<keyword evidence="7" id="KW-1185">Reference proteome</keyword>
<proteinExistence type="inferred from homology"/>
<evidence type="ECO:0000313" key="6">
    <source>
        <dbReference type="EMBL" id="KAI1510976.1"/>
    </source>
</evidence>
<comment type="caution">
    <text evidence="6">The sequence shown here is derived from an EMBL/GenBank/DDBJ whole genome shotgun (WGS) entry which is preliminary data.</text>
</comment>
<accession>A0A922NB54</accession>
<sequence length="363" mass="39398">MRLPSSKNPWLTSPTHTALVPINTTHVLSTTISGPLRTPTSPLLIFFTGAGAPSAVYTLLQRHLSPHIRCLFYDRAGYDHSTLPPQITQILCHDTARDLRILLRETGLEGPYLLAAHSFGGIAARTFLQTCSEGEVGGMLLFDTASELMLALFNHIPPRELEAVGKYVNLAALTHLKQEAGFSDAEWRYAIEATGRSSRALALEDTHASAHALALSRQIDNVAFGARPLTVVQCNIAGDYQVLYDEGVRLGGGTEEERGVAKKFIEGARVFHGQLARAQCGLSGDVEFTYFEHWGHDLPIRRPGVVVEMVRGLLKRMGVVERKGCGGGDSIGHNGLDDGKVDEEMIKESGGGRFPSPVMSFLG</sequence>
<dbReference type="Pfam" id="PF12697">
    <property type="entry name" value="Abhydrolase_6"/>
    <property type="match status" value="1"/>
</dbReference>
<dbReference type="InterPro" id="IPR000073">
    <property type="entry name" value="AB_hydrolase_1"/>
</dbReference>
<dbReference type="AlphaFoldDB" id="A0A922NB54"/>
<feature type="domain" description="AB hydrolase-1" evidence="5">
    <location>
        <begin position="45"/>
        <end position="308"/>
    </location>
</feature>
<dbReference type="Proteomes" id="UP000249757">
    <property type="component" value="Unassembled WGS sequence"/>
</dbReference>
<dbReference type="GO" id="GO:0005777">
    <property type="term" value="C:peroxisome"/>
    <property type="evidence" value="ECO:0007669"/>
    <property type="project" value="UniProtKB-SubCell"/>
</dbReference>
<dbReference type="EMBL" id="NRDI02000015">
    <property type="protein sequence ID" value="KAI1510976.1"/>
    <property type="molecule type" value="Genomic_DNA"/>
</dbReference>
<dbReference type="OrthoDB" id="294702at2759"/>
<name>A0A922NB54_9PLEO</name>
<keyword evidence="3" id="KW-0843">Virulence</keyword>
<dbReference type="SUPFAM" id="SSF53474">
    <property type="entry name" value="alpha/beta-Hydrolases"/>
    <property type="match status" value="1"/>
</dbReference>
<evidence type="ECO:0000256" key="1">
    <source>
        <dbReference type="ARBA" id="ARBA00004275"/>
    </source>
</evidence>